<evidence type="ECO:0000256" key="5">
    <source>
        <dbReference type="ARBA" id="ARBA00022692"/>
    </source>
</evidence>
<evidence type="ECO:0000256" key="1">
    <source>
        <dbReference type="ARBA" id="ARBA00004442"/>
    </source>
</evidence>
<keyword evidence="6" id="KW-0472">Membrane</keyword>
<dbReference type="InterPro" id="IPR003423">
    <property type="entry name" value="OMP_efflux"/>
</dbReference>
<dbReference type="GO" id="GO:0015288">
    <property type="term" value="F:porin activity"/>
    <property type="evidence" value="ECO:0007669"/>
    <property type="project" value="TreeGrafter"/>
</dbReference>
<keyword evidence="4" id="KW-1134">Transmembrane beta strand</keyword>
<keyword evidence="8" id="KW-0732">Signal</keyword>
<comment type="similarity">
    <text evidence="2">Belongs to the outer membrane factor (OMF) (TC 1.B.17) family.</text>
</comment>
<dbReference type="Gene3D" id="1.20.1600.10">
    <property type="entry name" value="Outer membrane efflux proteins (OEP)"/>
    <property type="match status" value="1"/>
</dbReference>
<dbReference type="EMBL" id="FNQY01000016">
    <property type="protein sequence ID" value="SEA37916.1"/>
    <property type="molecule type" value="Genomic_DNA"/>
</dbReference>
<evidence type="ECO:0000256" key="7">
    <source>
        <dbReference type="ARBA" id="ARBA00023237"/>
    </source>
</evidence>
<dbReference type="GO" id="GO:0015562">
    <property type="term" value="F:efflux transmembrane transporter activity"/>
    <property type="evidence" value="ECO:0007669"/>
    <property type="project" value="InterPro"/>
</dbReference>
<gene>
    <name evidence="9" type="ORF">SAMN05192529_1164</name>
</gene>
<feature type="chain" id="PRO_5011708133" evidence="8">
    <location>
        <begin position="42"/>
        <end position="479"/>
    </location>
</feature>
<protein>
    <submittedName>
        <fullName evidence="9">Outer membrane protein</fullName>
    </submittedName>
</protein>
<dbReference type="Proteomes" id="UP000199041">
    <property type="component" value="Unassembled WGS sequence"/>
</dbReference>
<dbReference type="InterPro" id="IPR051906">
    <property type="entry name" value="TolC-like"/>
</dbReference>
<name>A0A1H4APU5_9BACT</name>
<sequence length="479" mass="52094">MAIKQSHNKTSLCTAGSKFKFVALLVAAGFLAAAIPNPAQAQVPQTTQDSITVTDSAGIRPIDAAVSLNTADSLIWDLKTCLEYARAHNITIQTMQLTEQSAGKDLEQSKYNRLPSVDASISQNLNHQHSGTGINGTYGVNGDMTLYQGGYLKNDIKSKQLSLQAAGLDIQTTENDITLSITQAYLNILLAKENITYYKGLIESSQALVDQGAQFYKVGTVAKKNLLELQATLASDKYQLVNAENTAKQYILTLKQILQLPTGTNFDISSDANLQDVPALLPLTEAQNSALNTRPEVASSAINVEVEEAELAKIKAGLKPTLSLGGSVGSSYGSTISGGYFPQLNNNFYQQLGLTLSIPIFDRKQTRISASKADIAIKQAQLSLENTKLQLTQQVEQAYLNVNNALSQYEAALQQLTYAQEAYRVAGEEMKVSNYVTADYLQQKTVYVQAEQNFIQAKYTAALQARIYNFYAGIPVVNK</sequence>
<dbReference type="STRING" id="551991.SAMN05192529_1164"/>
<organism evidence="9 10">
    <name type="scientific">Arachidicoccus rhizosphaerae</name>
    <dbReference type="NCBI Taxonomy" id="551991"/>
    <lineage>
        <taxon>Bacteria</taxon>
        <taxon>Pseudomonadati</taxon>
        <taxon>Bacteroidota</taxon>
        <taxon>Chitinophagia</taxon>
        <taxon>Chitinophagales</taxon>
        <taxon>Chitinophagaceae</taxon>
        <taxon>Arachidicoccus</taxon>
    </lineage>
</organism>
<dbReference type="GO" id="GO:0009279">
    <property type="term" value="C:cell outer membrane"/>
    <property type="evidence" value="ECO:0007669"/>
    <property type="project" value="UniProtKB-SubCell"/>
</dbReference>
<accession>A0A1H4APU5</accession>
<dbReference type="AlphaFoldDB" id="A0A1H4APU5"/>
<dbReference type="GO" id="GO:1990281">
    <property type="term" value="C:efflux pump complex"/>
    <property type="evidence" value="ECO:0007669"/>
    <property type="project" value="TreeGrafter"/>
</dbReference>
<dbReference type="PANTHER" id="PTHR30026">
    <property type="entry name" value="OUTER MEMBRANE PROTEIN TOLC"/>
    <property type="match status" value="1"/>
</dbReference>
<dbReference type="PANTHER" id="PTHR30026:SF20">
    <property type="entry name" value="OUTER MEMBRANE PROTEIN TOLC"/>
    <property type="match status" value="1"/>
</dbReference>
<evidence type="ECO:0000256" key="3">
    <source>
        <dbReference type="ARBA" id="ARBA00022448"/>
    </source>
</evidence>
<comment type="subcellular location">
    <subcellularLocation>
        <location evidence="1">Cell outer membrane</location>
    </subcellularLocation>
</comment>
<keyword evidence="10" id="KW-1185">Reference proteome</keyword>
<evidence type="ECO:0000313" key="10">
    <source>
        <dbReference type="Proteomes" id="UP000199041"/>
    </source>
</evidence>
<keyword evidence="7" id="KW-0998">Cell outer membrane</keyword>
<evidence type="ECO:0000256" key="4">
    <source>
        <dbReference type="ARBA" id="ARBA00022452"/>
    </source>
</evidence>
<dbReference type="RefSeq" id="WP_170831240.1">
    <property type="nucleotide sequence ID" value="NZ_FNQY01000016.1"/>
</dbReference>
<dbReference type="SUPFAM" id="SSF56954">
    <property type="entry name" value="Outer membrane efflux proteins (OEP)"/>
    <property type="match status" value="1"/>
</dbReference>
<proteinExistence type="inferred from homology"/>
<evidence type="ECO:0000256" key="6">
    <source>
        <dbReference type="ARBA" id="ARBA00023136"/>
    </source>
</evidence>
<evidence type="ECO:0000256" key="8">
    <source>
        <dbReference type="SAM" id="SignalP"/>
    </source>
</evidence>
<evidence type="ECO:0000313" key="9">
    <source>
        <dbReference type="EMBL" id="SEA37916.1"/>
    </source>
</evidence>
<keyword evidence="5" id="KW-0812">Transmembrane</keyword>
<keyword evidence="3" id="KW-0813">Transport</keyword>
<dbReference type="Pfam" id="PF02321">
    <property type="entry name" value="OEP"/>
    <property type="match status" value="2"/>
</dbReference>
<reference evidence="9 10" key="1">
    <citation type="submission" date="2016-10" db="EMBL/GenBank/DDBJ databases">
        <authorList>
            <person name="de Groot N.N."/>
        </authorList>
    </citation>
    <scope>NUCLEOTIDE SEQUENCE [LARGE SCALE GENOMIC DNA]</scope>
    <source>
        <strain evidence="9 10">Vu-144</strain>
    </source>
</reference>
<evidence type="ECO:0000256" key="2">
    <source>
        <dbReference type="ARBA" id="ARBA00007613"/>
    </source>
</evidence>
<feature type="signal peptide" evidence="8">
    <location>
        <begin position="1"/>
        <end position="41"/>
    </location>
</feature>